<dbReference type="Proteomes" id="UP001219037">
    <property type="component" value="Chromosome"/>
</dbReference>
<dbReference type="EMBL" id="CP121252">
    <property type="protein sequence ID" value="WFP16358.1"/>
    <property type="molecule type" value="Genomic_DNA"/>
</dbReference>
<sequence>MVAVLGGESGDAAVADQRLYESSLVTAWREVQHLEDLPRAEQSGEDWESRVRYVQRLVDTLAQRDRDVADRANELLRAQRAHPASHSPNV</sequence>
<reference evidence="1 2" key="1">
    <citation type="submission" date="2023-04" db="EMBL/GenBank/DDBJ databases">
        <title>Funneling lignin-derived compounds into biodiesel using alkali-halophilic Citricoccus sp. P2.</title>
        <authorList>
            <person name="Luo C.-B."/>
        </authorList>
    </citation>
    <scope>NUCLEOTIDE SEQUENCE [LARGE SCALE GENOMIC DNA]</scope>
    <source>
        <strain evidence="1 2">P2</strain>
    </source>
</reference>
<evidence type="ECO:0000313" key="2">
    <source>
        <dbReference type="Proteomes" id="UP001219037"/>
    </source>
</evidence>
<accession>A0ABY8H5E5</accession>
<name>A0ABY8H5E5_9MICC</name>
<proteinExistence type="predicted"/>
<protein>
    <submittedName>
        <fullName evidence="1">Uncharacterized protein</fullName>
    </submittedName>
</protein>
<keyword evidence="2" id="KW-1185">Reference proteome</keyword>
<organism evidence="1 2">
    <name type="scientific">Citricoccus muralis</name>
    <dbReference type="NCBI Taxonomy" id="169134"/>
    <lineage>
        <taxon>Bacteria</taxon>
        <taxon>Bacillati</taxon>
        <taxon>Actinomycetota</taxon>
        <taxon>Actinomycetes</taxon>
        <taxon>Micrococcales</taxon>
        <taxon>Micrococcaceae</taxon>
        <taxon>Citricoccus</taxon>
    </lineage>
</organism>
<dbReference type="RefSeq" id="WP_278157503.1">
    <property type="nucleotide sequence ID" value="NZ_CP121252.1"/>
</dbReference>
<evidence type="ECO:0000313" key="1">
    <source>
        <dbReference type="EMBL" id="WFP16358.1"/>
    </source>
</evidence>
<gene>
    <name evidence="1" type="ORF">P8192_13405</name>
</gene>